<feature type="compositionally biased region" description="Polar residues" evidence="1">
    <location>
        <begin position="267"/>
        <end position="280"/>
    </location>
</feature>
<feature type="region of interest" description="Disordered" evidence="1">
    <location>
        <begin position="148"/>
        <end position="532"/>
    </location>
</feature>
<gene>
    <name evidence="2" type="ORF">PYCCODRAFT_1473378</name>
</gene>
<feature type="compositionally biased region" description="Basic and acidic residues" evidence="1">
    <location>
        <begin position="510"/>
        <end position="527"/>
    </location>
</feature>
<dbReference type="EMBL" id="KZ084087">
    <property type="protein sequence ID" value="OSD07680.1"/>
    <property type="molecule type" value="Genomic_DNA"/>
</dbReference>
<evidence type="ECO:0000256" key="1">
    <source>
        <dbReference type="SAM" id="MobiDB-lite"/>
    </source>
</evidence>
<dbReference type="STRING" id="1353009.A0A1Y2J2P2"/>
<organism evidence="2 3">
    <name type="scientific">Trametes coccinea (strain BRFM310)</name>
    <name type="common">Pycnoporus coccineus</name>
    <dbReference type="NCBI Taxonomy" id="1353009"/>
    <lineage>
        <taxon>Eukaryota</taxon>
        <taxon>Fungi</taxon>
        <taxon>Dikarya</taxon>
        <taxon>Basidiomycota</taxon>
        <taxon>Agaricomycotina</taxon>
        <taxon>Agaricomycetes</taxon>
        <taxon>Polyporales</taxon>
        <taxon>Polyporaceae</taxon>
        <taxon>Trametes</taxon>
    </lineage>
</organism>
<sequence>MIAEDMMEVCSEPMSSQPYGLAEWKAHHAPAPRDMPVVAWDCSASKAPLHQYRQTLEQAINAQSSGFSDSRDENTPPEQPQPAPSDVPARRREGGAKHPAYSRRHVIGSDATQDPDANEAMAEFTSRAAKTVYTSIKNSKLKAARLAGARSGTALSSTVQRRHSSEDIAAQPALKVMLKSRLSAPKVSAPPRERQRGRTDAMDEDRPVAGPSKRLFSLPPVPGFFDEEQKNEDDGPPSCTPTPPPKQRSSGRSASSASSSSSKGKSRQFSAFSESPSSLHETPLTRRHSIDPSVSCTSSHFDMGSPAERHSSSQQSRREVELSPVIPSPVALAARSVPPLPDTLPPPDYSSSQVAPRPRQSQAPHIRRSQAPSSSRLPPNMTQSPALSKPYVVPSPSQSASQALAHAPNRPPRASQRGPPALGMRRTHVGPGVGKYQVPKEPAKTTNGFKVPFKKPPGSGAGDASGAGSAVDAYGSGRGGSPVVPDPPHIAAQAKAPATSGAGHQIVEMSARRPEPEDAMDEVKEADSSYGDISWDFDPAAIDEAMSMYDD</sequence>
<accession>A0A1Y2J2P2</accession>
<feature type="compositionally biased region" description="Low complexity" evidence="1">
    <location>
        <begin position="248"/>
        <end position="263"/>
    </location>
</feature>
<feature type="compositionally biased region" description="Basic and acidic residues" evidence="1">
    <location>
        <begin position="191"/>
        <end position="207"/>
    </location>
</feature>
<reference evidence="2 3" key="1">
    <citation type="journal article" date="2015" name="Biotechnol. Biofuels">
        <title>Enhanced degradation of softwood versus hardwood by the white-rot fungus Pycnoporus coccineus.</title>
        <authorList>
            <person name="Couturier M."/>
            <person name="Navarro D."/>
            <person name="Chevret D."/>
            <person name="Henrissat B."/>
            <person name="Piumi F."/>
            <person name="Ruiz-Duenas F.J."/>
            <person name="Martinez A.T."/>
            <person name="Grigoriev I.V."/>
            <person name="Riley R."/>
            <person name="Lipzen A."/>
            <person name="Berrin J.G."/>
            <person name="Master E.R."/>
            <person name="Rosso M.N."/>
        </authorList>
    </citation>
    <scope>NUCLEOTIDE SEQUENCE [LARGE SCALE GENOMIC DNA]</scope>
    <source>
        <strain evidence="2 3">BRFM310</strain>
    </source>
</reference>
<feature type="compositionally biased region" description="Basic and acidic residues" evidence="1">
    <location>
        <begin position="307"/>
        <end position="321"/>
    </location>
</feature>
<feature type="compositionally biased region" description="Low complexity" evidence="1">
    <location>
        <begin position="392"/>
        <end position="403"/>
    </location>
</feature>
<evidence type="ECO:0000313" key="3">
    <source>
        <dbReference type="Proteomes" id="UP000193067"/>
    </source>
</evidence>
<name>A0A1Y2J2P2_TRAC3</name>
<feature type="compositionally biased region" description="Acidic residues" evidence="1">
    <location>
        <begin position="225"/>
        <end position="235"/>
    </location>
</feature>
<evidence type="ECO:0000313" key="2">
    <source>
        <dbReference type="EMBL" id="OSD07680.1"/>
    </source>
</evidence>
<keyword evidence="3" id="KW-1185">Reference proteome</keyword>
<feature type="compositionally biased region" description="Polar residues" evidence="1">
    <location>
        <begin position="349"/>
        <end position="363"/>
    </location>
</feature>
<proteinExistence type="predicted"/>
<dbReference type="AlphaFoldDB" id="A0A1Y2J2P2"/>
<protein>
    <submittedName>
        <fullName evidence="2">Uncharacterized protein</fullName>
    </submittedName>
</protein>
<feature type="region of interest" description="Disordered" evidence="1">
    <location>
        <begin position="61"/>
        <end position="115"/>
    </location>
</feature>
<feature type="compositionally biased region" description="Pro residues" evidence="1">
    <location>
        <begin position="338"/>
        <end position="348"/>
    </location>
</feature>
<dbReference type="OrthoDB" id="2755264at2759"/>
<feature type="compositionally biased region" description="Polar residues" evidence="1">
    <location>
        <begin position="370"/>
        <end position="386"/>
    </location>
</feature>
<feature type="compositionally biased region" description="Low complexity" evidence="1">
    <location>
        <begin position="466"/>
        <end position="475"/>
    </location>
</feature>
<dbReference type="Proteomes" id="UP000193067">
    <property type="component" value="Unassembled WGS sequence"/>
</dbReference>